<dbReference type="PANTHER" id="PTHR22953:SF153">
    <property type="entry name" value="PURPLE ACID PHOSPHATASE"/>
    <property type="match status" value="1"/>
</dbReference>
<evidence type="ECO:0000256" key="1">
    <source>
        <dbReference type="ARBA" id="ARBA00022729"/>
    </source>
</evidence>
<feature type="domain" description="Purple acid phosphatase N-terminal" evidence="4">
    <location>
        <begin position="41"/>
        <end position="144"/>
    </location>
</feature>
<dbReference type="InterPro" id="IPR039331">
    <property type="entry name" value="PAPs-like"/>
</dbReference>
<reference evidence="5 6" key="1">
    <citation type="submission" date="2020-01" db="EMBL/GenBank/DDBJ databases">
        <title>Bacteria diversity of Porities sp.</title>
        <authorList>
            <person name="Wang G."/>
        </authorList>
    </citation>
    <scope>NUCLEOTIDE SEQUENCE [LARGE SCALE GENOMIC DNA]</scope>
    <source>
        <strain evidence="5 6">R33</strain>
    </source>
</reference>
<feature type="signal peptide" evidence="2">
    <location>
        <begin position="1"/>
        <end position="24"/>
    </location>
</feature>
<evidence type="ECO:0000259" key="3">
    <source>
        <dbReference type="Pfam" id="PF00149"/>
    </source>
</evidence>
<dbReference type="GO" id="GO:0003993">
    <property type="term" value="F:acid phosphatase activity"/>
    <property type="evidence" value="ECO:0007669"/>
    <property type="project" value="InterPro"/>
</dbReference>
<dbReference type="AlphaFoldDB" id="A0A6L9EEE5"/>
<dbReference type="Gene3D" id="3.60.21.10">
    <property type="match status" value="1"/>
</dbReference>
<proteinExistence type="predicted"/>
<dbReference type="Pfam" id="PF00149">
    <property type="entry name" value="Metallophos"/>
    <property type="match status" value="1"/>
</dbReference>
<keyword evidence="1 2" id="KW-0732">Signal</keyword>
<dbReference type="PANTHER" id="PTHR22953">
    <property type="entry name" value="ACID PHOSPHATASE RELATED"/>
    <property type="match status" value="1"/>
</dbReference>
<evidence type="ECO:0000313" key="6">
    <source>
        <dbReference type="Proteomes" id="UP000475249"/>
    </source>
</evidence>
<dbReference type="Gene3D" id="2.60.40.380">
    <property type="entry name" value="Purple acid phosphatase-like, N-terminal"/>
    <property type="match status" value="1"/>
</dbReference>
<dbReference type="SUPFAM" id="SSF49363">
    <property type="entry name" value="Purple acid phosphatase, N-terminal domain"/>
    <property type="match status" value="1"/>
</dbReference>
<evidence type="ECO:0000313" key="5">
    <source>
        <dbReference type="EMBL" id="NAS13033.1"/>
    </source>
</evidence>
<dbReference type="Proteomes" id="UP000475249">
    <property type="component" value="Unassembled WGS sequence"/>
</dbReference>
<feature type="chain" id="PRO_5026715432" evidence="2">
    <location>
        <begin position="25"/>
        <end position="441"/>
    </location>
</feature>
<gene>
    <name evidence="5" type="ORF">GTQ38_13540</name>
</gene>
<dbReference type="RefSeq" id="WP_161436077.1">
    <property type="nucleotide sequence ID" value="NZ_WXYO01000006.1"/>
</dbReference>
<protein>
    <submittedName>
        <fullName evidence="5">Metallophosphoesterase</fullName>
    </submittedName>
</protein>
<keyword evidence="6" id="KW-1185">Reference proteome</keyword>
<dbReference type="SUPFAM" id="SSF56300">
    <property type="entry name" value="Metallo-dependent phosphatases"/>
    <property type="match status" value="1"/>
</dbReference>
<comment type="caution">
    <text evidence="5">The sequence shown here is derived from an EMBL/GenBank/DDBJ whole genome shotgun (WGS) entry which is preliminary data.</text>
</comment>
<dbReference type="InterPro" id="IPR004843">
    <property type="entry name" value="Calcineurin-like_PHP"/>
</dbReference>
<dbReference type="InterPro" id="IPR015914">
    <property type="entry name" value="PAPs_N"/>
</dbReference>
<accession>A0A6L9EEE5</accession>
<dbReference type="InterPro" id="IPR008963">
    <property type="entry name" value="Purple_acid_Pase-like_N"/>
</dbReference>
<name>A0A6L9EEE5_9FLAO</name>
<dbReference type="EMBL" id="WXYO01000006">
    <property type="protein sequence ID" value="NAS13033.1"/>
    <property type="molecule type" value="Genomic_DNA"/>
</dbReference>
<sequence>MKIFKSLAPYLASLAILYFVPALAQTHHDGLHHWEIPSKDPDRIILTFHGDPSTHRAVTWRTDANITEAFAQIAEAEVNSDFVEKAVSIKAKTEQFDLGLYKGNTSLMVHYHNVIFDGLKPDQLYVYRVGDGSDHWSEWIQFRTSGVGYAPTQFVYFGDAQNDILEHWSRLIRMAYQTSPNAAFVIHAGDLINNAHKDQEWAEWYKAGGFIHSQWTAIPVVGNHEFSSITEGESRRLSIQWRPQFTLPVEEDLDPELHETVYTIDYQDIRIIVLNSNDKLEEQTSYIEKQLKDCTAKWKIISCHHSVFSPAKGRDFEFARENWKPLLDKYGVDLVLNGHDHTYARGHVPVRTTDSEDPDQLGTVYVTSVSGPKQYELDAEQMKAYKKQGYQLDKSAEQKQFFQVITIQDNTLTYVAYTVLGEEYDKAVITKDFRTGKKELK</sequence>
<dbReference type="GO" id="GO:0046872">
    <property type="term" value="F:metal ion binding"/>
    <property type="evidence" value="ECO:0007669"/>
    <property type="project" value="InterPro"/>
</dbReference>
<dbReference type="Pfam" id="PF16656">
    <property type="entry name" value="Pur_ac_phosph_N"/>
    <property type="match status" value="1"/>
</dbReference>
<organism evidence="5 6">
    <name type="scientific">Poritiphilus flavus</name>
    <dbReference type="NCBI Taxonomy" id="2697053"/>
    <lineage>
        <taxon>Bacteria</taxon>
        <taxon>Pseudomonadati</taxon>
        <taxon>Bacteroidota</taxon>
        <taxon>Flavobacteriia</taxon>
        <taxon>Flavobacteriales</taxon>
        <taxon>Flavobacteriaceae</taxon>
        <taxon>Poritiphilus</taxon>
    </lineage>
</organism>
<evidence type="ECO:0000256" key="2">
    <source>
        <dbReference type="SAM" id="SignalP"/>
    </source>
</evidence>
<feature type="domain" description="Calcineurin-like phosphoesterase" evidence="3">
    <location>
        <begin position="163"/>
        <end position="343"/>
    </location>
</feature>
<evidence type="ECO:0000259" key="4">
    <source>
        <dbReference type="Pfam" id="PF16656"/>
    </source>
</evidence>
<dbReference type="InterPro" id="IPR029052">
    <property type="entry name" value="Metallo-depent_PP-like"/>
</dbReference>